<dbReference type="GO" id="GO:0015297">
    <property type="term" value="F:antiporter activity"/>
    <property type="evidence" value="ECO:0007669"/>
    <property type="project" value="UniProtKB-KW"/>
</dbReference>
<dbReference type="InterPro" id="IPR048279">
    <property type="entry name" value="MdtK-like"/>
</dbReference>
<dbReference type="GO" id="GO:0006811">
    <property type="term" value="P:monoatomic ion transport"/>
    <property type="evidence" value="ECO:0007669"/>
    <property type="project" value="UniProtKB-KW"/>
</dbReference>
<dbReference type="KEGG" id="hsd:SD1D_1192"/>
<keyword evidence="11 13" id="KW-0472">Membrane</keyword>
<feature type="transmembrane region" description="Helical" evidence="13">
    <location>
        <begin position="49"/>
        <end position="82"/>
    </location>
</feature>
<evidence type="ECO:0000256" key="11">
    <source>
        <dbReference type="ARBA" id="ARBA00023136"/>
    </source>
</evidence>
<dbReference type="OrthoDB" id="9776324at2"/>
<dbReference type="PIRSF" id="PIRSF006603">
    <property type="entry name" value="DinF"/>
    <property type="match status" value="1"/>
</dbReference>
<feature type="transmembrane region" description="Helical" evidence="13">
    <location>
        <begin position="167"/>
        <end position="188"/>
    </location>
</feature>
<keyword evidence="15" id="KW-1185">Reference proteome</keyword>
<dbReference type="GO" id="GO:0042910">
    <property type="term" value="F:xenobiotic transmembrane transporter activity"/>
    <property type="evidence" value="ECO:0007669"/>
    <property type="project" value="InterPro"/>
</dbReference>
<feature type="transmembrane region" description="Helical" evidence="13">
    <location>
        <begin position="136"/>
        <end position="155"/>
    </location>
</feature>
<dbReference type="InterPro" id="IPR002528">
    <property type="entry name" value="MATE_fam"/>
</dbReference>
<dbReference type="PANTHER" id="PTHR43298">
    <property type="entry name" value="MULTIDRUG RESISTANCE PROTEIN NORM-RELATED"/>
    <property type="match status" value="1"/>
</dbReference>
<sequence>MKTETNFLEGKESKVIISFAIPMIIGNIFQQLYNVADTIIVGKFIGPEALAAVGSAFSIMVLLTSIIFGLCMGSSAVFSYLYGMKDIENLKNSFFTSFCFIGIISLLINIASLVFIDEIISFINIPEEIIIDTKKYLQIIFYGIVLTYLYNYFTAVMRSMGNSITPLIFLIISALINILLDIVFVVPLDMGIAGAAYATIIAQMFSGIGLCIYCIVKVPQFRFKRRHLHFNKKILKMITNNSVLSSIQQSIMNFGILLIQGLVNSFGVSVMAAFTAVVKIESFAYMPVQDFGNAFSIFVAQNKGAGQLKRIHKGIRSALKIITIYCLIITSFILIFAKPLLYIFINKDKIEILNIGTQYLYIVAVFYCLIGYLFMFYGLFRGYGRPEVSIILTIASLGTRVALAYTLSAIPWIGILGIWWSIPIGWAIADIIGLIMVKFLLKKP</sequence>
<feature type="transmembrane region" description="Helical" evidence="13">
    <location>
        <begin position="357"/>
        <end position="378"/>
    </location>
</feature>
<evidence type="ECO:0000256" key="1">
    <source>
        <dbReference type="ARBA" id="ARBA00003408"/>
    </source>
</evidence>
<evidence type="ECO:0000256" key="10">
    <source>
        <dbReference type="ARBA" id="ARBA00023065"/>
    </source>
</evidence>
<evidence type="ECO:0000256" key="7">
    <source>
        <dbReference type="ARBA" id="ARBA00022475"/>
    </source>
</evidence>
<dbReference type="GO" id="GO:0005886">
    <property type="term" value="C:plasma membrane"/>
    <property type="evidence" value="ECO:0007669"/>
    <property type="project" value="UniProtKB-SubCell"/>
</dbReference>
<feature type="transmembrane region" description="Helical" evidence="13">
    <location>
        <begin position="321"/>
        <end position="345"/>
    </location>
</feature>
<evidence type="ECO:0000256" key="8">
    <source>
        <dbReference type="ARBA" id="ARBA00022692"/>
    </source>
</evidence>
<dbReference type="NCBIfam" id="TIGR00797">
    <property type="entry name" value="matE"/>
    <property type="match status" value="1"/>
</dbReference>
<evidence type="ECO:0000256" key="4">
    <source>
        <dbReference type="ARBA" id="ARBA00020268"/>
    </source>
</evidence>
<evidence type="ECO:0000256" key="3">
    <source>
        <dbReference type="ARBA" id="ARBA00010199"/>
    </source>
</evidence>
<dbReference type="InterPro" id="IPR050222">
    <property type="entry name" value="MATE_MdtK"/>
</dbReference>
<evidence type="ECO:0000256" key="9">
    <source>
        <dbReference type="ARBA" id="ARBA00022989"/>
    </source>
</evidence>
<comment type="function">
    <text evidence="1">Multidrug efflux pump.</text>
</comment>
<evidence type="ECO:0000256" key="13">
    <source>
        <dbReference type="SAM" id="Phobius"/>
    </source>
</evidence>
<keyword evidence="8 13" id="KW-0812">Transmembrane</keyword>
<feature type="transmembrane region" description="Helical" evidence="13">
    <location>
        <begin position="283"/>
        <end position="300"/>
    </location>
</feature>
<feature type="transmembrane region" description="Helical" evidence="13">
    <location>
        <begin position="390"/>
        <end position="412"/>
    </location>
</feature>
<feature type="transmembrane region" description="Helical" evidence="13">
    <location>
        <begin position="254"/>
        <end position="277"/>
    </location>
</feature>
<evidence type="ECO:0000313" key="15">
    <source>
        <dbReference type="Proteomes" id="UP000196053"/>
    </source>
</evidence>
<keyword evidence="9 13" id="KW-1133">Transmembrane helix</keyword>
<feature type="transmembrane region" description="Helical" evidence="13">
    <location>
        <begin position="94"/>
        <end position="116"/>
    </location>
</feature>
<dbReference type="Pfam" id="PF01554">
    <property type="entry name" value="MatE"/>
    <property type="match status" value="2"/>
</dbReference>
<comment type="similarity">
    <text evidence="3">Belongs to the multi antimicrobial extrusion (MATE) (TC 2.A.66.1) family.</text>
</comment>
<feature type="transmembrane region" description="Helical" evidence="13">
    <location>
        <begin position="418"/>
        <end position="441"/>
    </location>
</feature>
<name>A0A0K8J5Y2_9FIRM</name>
<dbReference type="RefSeq" id="WP_058258079.1">
    <property type="nucleotide sequence ID" value="NZ_LN879430.1"/>
</dbReference>
<keyword evidence="5" id="KW-0813">Transport</keyword>
<evidence type="ECO:0000256" key="6">
    <source>
        <dbReference type="ARBA" id="ARBA00022449"/>
    </source>
</evidence>
<proteinExistence type="inferred from homology"/>
<keyword evidence="7" id="KW-1003">Cell membrane</keyword>
<accession>A0A0K8J5Y2</accession>
<feature type="transmembrane region" description="Helical" evidence="13">
    <location>
        <begin position="194"/>
        <end position="216"/>
    </location>
</feature>
<dbReference type="EMBL" id="LN879430">
    <property type="protein sequence ID" value="CUH92738.1"/>
    <property type="molecule type" value="Genomic_DNA"/>
</dbReference>
<comment type="subcellular location">
    <subcellularLocation>
        <location evidence="2">Cell membrane</location>
        <topology evidence="2">Multi-pass membrane protein</topology>
    </subcellularLocation>
</comment>
<evidence type="ECO:0000256" key="12">
    <source>
        <dbReference type="ARBA" id="ARBA00031636"/>
    </source>
</evidence>
<dbReference type="Proteomes" id="UP000196053">
    <property type="component" value="Chromosome I"/>
</dbReference>
<protein>
    <recommendedName>
        <fullName evidence="4">Probable multidrug resistance protein NorM</fullName>
    </recommendedName>
    <alternativeName>
        <fullName evidence="12">Multidrug-efflux transporter</fullName>
    </alternativeName>
</protein>
<evidence type="ECO:0000313" key="14">
    <source>
        <dbReference type="EMBL" id="CUH92738.1"/>
    </source>
</evidence>
<gene>
    <name evidence="14" type="ORF">SD1D_1192</name>
</gene>
<dbReference type="AlphaFoldDB" id="A0A0K8J5Y2"/>
<organism evidence="14 15">
    <name type="scientific">Herbinix luporum</name>
    <dbReference type="NCBI Taxonomy" id="1679721"/>
    <lineage>
        <taxon>Bacteria</taxon>
        <taxon>Bacillati</taxon>
        <taxon>Bacillota</taxon>
        <taxon>Clostridia</taxon>
        <taxon>Lachnospirales</taxon>
        <taxon>Lachnospiraceae</taxon>
        <taxon>Herbinix</taxon>
    </lineage>
</organism>
<feature type="transmembrane region" description="Helical" evidence="13">
    <location>
        <begin position="12"/>
        <end position="29"/>
    </location>
</feature>
<evidence type="ECO:0000256" key="2">
    <source>
        <dbReference type="ARBA" id="ARBA00004651"/>
    </source>
</evidence>
<dbReference type="CDD" id="cd13138">
    <property type="entry name" value="MATE_yoeA_like"/>
    <property type="match status" value="1"/>
</dbReference>
<evidence type="ECO:0000256" key="5">
    <source>
        <dbReference type="ARBA" id="ARBA00022448"/>
    </source>
</evidence>
<reference evidence="15" key="1">
    <citation type="submission" date="2015-09" db="EMBL/GenBank/DDBJ databases">
        <authorList>
            <person name="Wibberg D."/>
        </authorList>
    </citation>
    <scope>NUCLEOTIDE SEQUENCE [LARGE SCALE GENOMIC DNA]</scope>
    <source>
        <strain evidence="15">SD1D</strain>
    </source>
</reference>
<keyword evidence="6" id="KW-0050">Antiport</keyword>
<dbReference type="PANTHER" id="PTHR43298:SF2">
    <property type="entry name" value="FMN_FAD EXPORTER YEEO-RELATED"/>
    <property type="match status" value="1"/>
</dbReference>
<keyword evidence="10" id="KW-0406">Ion transport</keyword>